<gene>
    <name evidence="1" type="ORF">GAP41_04665</name>
</gene>
<evidence type="ECO:0000313" key="1">
    <source>
        <dbReference type="EMBL" id="KAB4245562.1"/>
    </source>
</evidence>
<dbReference type="AlphaFoldDB" id="A0A4Q5EDS5"/>
<name>A0A4Q5EDS5_BACUN</name>
<protein>
    <submittedName>
        <fullName evidence="1">Uncharacterized protein</fullName>
    </submittedName>
</protein>
<evidence type="ECO:0000313" key="2">
    <source>
        <dbReference type="Proteomes" id="UP000431575"/>
    </source>
</evidence>
<dbReference type="Proteomes" id="UP000431575">
    <property type="component" value="Unassembled WGS sequence"/>
</dbReference>
<dbReference type="EMBL" id="WCTM01000002">
    <property type="protein sequence ID" value="KAB4245562.1"/>
    <property type="molecule type" value="Genomic_DNA"/>
</dbReference>
<reference evidence="1 2" key="1">
    <citation type="journal article" date="2019" name="Nat. Med.">
        <title>A library of human gut bacterial isolates paired with longitudinal multiomics data enables mechanistic microbiome research.</title>
        <authorList>
            <person name="Poyet M."/>
            <person name="Groussin M."/>
            <person name="Gibbons S.M."/>
            <person name="Avila-Pacheco J."/>
            <person name="Jiang X."/>
            <person name="Kearney S.M."/>
            <person name="Perrotta A.R."/>
            <person name="Berdy B."/>
            <person name="Zhao S."/>
            <person name="Lieberman T.D."/>
            <person name="Swanson P.K."/>
            <person name="Smith M."/>
            <person name="Roesemann S."/>
            <person name="Alexander J.E."/>
            <person name="Rich S.A."/>
            <person name="Livny J."/>
            <person name="Vlamakis H."/>
            <person name="Clish C."/>
            <person name="Bullock K."/>
            <person name="Deik A."/>
            <person name="Scott J."/>
            <person name="Pierce K.A."/>
            <person name="Xavier R.J."/>
            <person name="Alm E.J."/>
        </authorList>
    </citation>
    <scope>NUCLEOTIDE SEQUENCE [LARGE SCALE GENOMIC DNA]</scope>
    <source>
        <strain evidence="1 2">BIOML-A6</strain>
    </source>
</reference>
<sequence length="120" mass="14029">MNIHQTVPRSDCTSFAKCGKHSLAYCRRYGASECGPCEIVRRKPRNRVVVDGVERKLCTRCGRALPLSRFFDRTARRNGKEYHLKASWCKMCMTEVQSERNRKKRNELRLTCAKRSHFCT</sequence>
<dbReference type="RefSeq" id="WP_130080501.1">
    <property type="nucleotide sequence ID" value="NZ_JADNBR010000004.1"/>
</dbReference>
<organism evidence="1 2">
    <name type="scientific">Bacteroides uniformis</name>
    <dbReference type="NCBI Taxonomy" id="820"/>
    <lineage>
        <taxon>Bacteria</taxon>
        <taxon>Pseudomonadati</taxon>
        <taxon>Bacteroidota</taxon>
        <taxon>Bacteroidia</taxon>
        <taxon>Bacteroidales</taxon>
        <taxon>Bacteroidaceae</taxon>
        <taxon>Bacteroides</taxon>
    </lineage>
</organism>
<accession>A0A4Q5EDS5</accession>
<comment type="caution">
    <text evidence="1">The sequence shown here is derived from an EMBL/GenBank/DDBJ whole genome shotgun (WGS) entry which is preliminary data.</text>
</comment>
<proteinExistence type="predicted"/>